<keyword evidence="1" id="KW-0418">Kinase</keyword>
<gene>
    <name evidence="1" type="ORF">JYE49_08830</name>
</gene>
<accession>A0AC61NJF2</accession>
<sequence length="509" mass="58344">MKHTKAFLAALLIAMALLCCAGAQAAGKRLLPLISIKTVTKGEGTRFVTEPVKGNVSAAIASWTPNYKIPPEPYYVECTVSYTGTDGKTTVSKQPAQVKVRGNWTTSYEKKPLRIKFTEKQSLGDLNEGQPFKNWLLLAEYKDLSMLRNKTAFELAHKILREDLYCSDCELVEVEINGKYWGVYLLAEQQEAAKGRVNVPEPKEGENGPNVGYFVEYDAYYTLEDRLHSFTINYNNFAPLIPFNGYPNANPFTPLCTDPQHKQDLVGFTIKSNVRSETQRITIRNFISNAYVIMYSAAYDDKALEMTDDYRNTVSSSMTPREAVEAIVDVQSLADMYILSELTCDPDIYYSSFFMSADLSPDGDKKLRFEAPWDFDSAMGNRYVVEYGRGYHAANVVDDVDHVYKAINPWLTVLMKQEWFTDIIARKWTDLYDRGVFTEAIESVRSDSQKYKSAFTKNYKRWSNMRDKSPIDYELNRQAYACKNEEESAEQLATWLERRIKFMNEVWHK</sequence>
<name>A0AC61NJF2_9FIRM</name>
<dbReference type="Proteomes" id="UP000682782">
    <property type="component" value="Chromosome"/>
</dbReference>
<dbReference type="EMBL" id="CP068393">
    <property type="protein sequence ID" value="QUC65978.1"/>
    <property type="molecule type" value="Genomic_DNA"/>
</dbReference>
<evidence type="ECO:0000313" key="1">
    <source>
        <dbReference type="EMBL" id="QUC65978.1"/>
    </source>
</evidence>
<protein>
    <submittedName>
        <fullName evidence="1">CotH kinase family protein</fullName>
    </submittedName>
</protein>
<organism evidence="1 2">
    <name type="scientific">Aristaeella hokkaidonensis</name>
    <dbReference type="NCBI Taxonomy" id="3046382"/>
    <lineage>
        <taxon>Bacteria</taxon>
        <taxon>Bacillati</taxon>
        <taxon>Bacillota</taxon>
        <taxon>Clostridia</taxon>
        <taxon>Eubacteriales</taxon>
        <taxon>Aristaeellaceae</taxon>
        <taxon>Aristaeella</taxon>
    </lineage>
</organism>
<keyword evidence="1" id="KW-0808">Transferase</keyword>
<keyword evidence="2" id="KW-1185">Reference proteome</keyword>
<reference evidence="1" key="1">
    <citation type="submission" date="2021-01" db="EMBL/GenBank/DDBJ databases">
        <title>Complete genome sequence of Clostridiales bacterium R-7.</title>
        <authorList>
            <person name="Mahoney-Kurpe S.C."/>
            <person name="Palevich N."/>
            <person name="Koike S."/>
            <person name="Moon C.D."/>
            <person name="Attwood G.T."/>
        </authorList>
    </citation>
    <scope>NUCLEOTIDE SEQUENCE</scope>
    <source>
        <strain evidence="1">R-7</strain>
    </source>
</reference>
<proteinExistence type="predicted"/>
<evidence type="ECO:0000313" key="2">
    <source>
        <dbReference type="Proteomes" id="UP000682782"/>
    </source>
</evidence>